<feature type="transmembrane region" description="Helical" evidence="1">
    <location>
        <begin position="60"/>
        <end position="81"/>
    </location>
</feature>
<keyword evidence="1" id="KW-1133">Transmembrane helix</keyword>
<evidence type="ECO:0000313" key="3">
    <source>
        <dbReference type="EMBL" id="HIV14109.1"/>
    </source>
</evidence>
<protein>
    <recommendedName>
        <fullName evidence="2">TRAP C4-dicarboxylate transport system permease DctM subunit domain-containing protein</fullName>
    </recommendedName>
</protein>
<feature type="transmembrane region" description="Helical" evidence="1">
    <location>
        <begin position="414"/>
        <end position="442"/>
    </location>
</feature>
<feature type="transmembrane region" description="Helical" evidence="1">
    <location>
        <begin position="27"/>
        <end position="48"/>
    </location>
</feature>
<dbReference type="Pfam" id="PF06808">
    <property type="entry name" value="DctM"/>
    <property type="match status" value="1"/>
</dbReference>
<sequence>MIKVVIPIAVLLFIILCKKLPKIGGNIYVALMVTGVLSLLMGGVFAPARWIGAWVDGLDRISWVICLSIFGSIYAETQVQLGTMDTVMGALKSRFYNSPRILVVCVVLSLVVAGSLLGDAVAASTVIGVLTIGVLSSINLSPEKICCIIVAGASMGSIMPPISQAFALSSSLVGSDPDSTIRYGYITVPLIVLVVTTYMVLFFIKGHPVIREYDENGNEITSREAAMQILKKNWKSLIPLGILVVVILFRTITNEKIHFDLVPDLLSQINFITIDDTSISFYEWLNNLTVFKGLANGIVLSIILVTVISFCFKKVRVNARETLNNGLAKVKTTVLLQVCAAFMLGCFYAGGQVDAVQEFAMGLNSNVLKIGGAAAMMLMGMLTGSQSTAQNVVFTFFGPALVAAGRSLDYTAVAGAHLAAAGMGMPPVDLTTFVVAGIVGGILGKKVDPLKSMLYMLPMCICMAAVGFVFMYI</sequence>
<feature type="domain" description="TRAP C4-dicarboxylate transport system permease DctM subunit" evidence="2">
    <location>
        <begin position="104"/>
        <end position="466"/>
    </location>
</feature>
<reference evidence="3" key="1">
    <citation type="submission" date="2020-10" db="EMBL/GenBank/DDBJ databases">
        <authorList>
            <person name="Gilroy R."/>
        </authorList>
    </citation>
    <scope>NUCLEOTIDE SEQUENCE</scope>
    <source>
        <strain evidence="3">ChiBcec2-4451</strain>
    </source>
</reference>
<evidence type="ECO:0000259" key="2">
    <source>
        <dbReference type="Pfam" id="PF06808"/>
    </source>
</evidence>
<feature type="transmembrane region" description="Helical" evidence="1">
    <location>
        <begin position="101"/>
        <end position="133"/>
    </location>
</feature>
<dbReference type="EMBL" id="DVON01000282">
    <property type="protein sequence ID" value="HIV14109.1"/>
    <property type="molecule type" value="Genomic_DNA"/>
</dbReference>
<feature type="transmembrane region" description="Helical" evidence="1">
    <location>
        <begin position="454"/>
        <end position="472"/>
    </location>
</feature>
<organism evidence="3 4">
    <name type="scientific">Candidatus Pullilachnospira stercoravium</name>
    <dbReference type="NCBI Taxonomy" id="2840913"/>
    <lineage>
        <taxon>Bacteria</taxon>
        <taxon>Bacillati</taxon>
        <taxon>Bacillota</taxon>
        <taxon>Clostridia</taxon>
        <taxon>Lachnospirales</taxon>
        <taxon>Lachnospiraceae</taxon>
        <taxon>Lachnospiraceae incertae sedis</taxon>
        <taxon>Candidatus Pullilachnospira</taxon>
    </lineage>
</organism>
<proteinExistence type="predicted"/>
<feature type="transmembrane region" description="Helical" evidence="1">
    <location>
        <begin position="183"/>
        <end position="204"/>
    </location>
</feature>
<feature type="transmembrane region" description="Helical" evidence="1">
    <location>
        <begin position="145"/>
        <end position="163"/>
    </location>
</feature>
<evidence type="ECO:0000256" key="1">
    <source>
        <dbReference type="SAM" id="Phobius"/>
    </source>
</evidence>
<keyword evidence="1" id="KW-0812">Transmembrane</keyword>
<feature type="transmembrane region" description="Helical" evidence="1">
    <location>
        <begin position="237"/>
        <end position="253"/>
    </location>
</feature>
<feature type="transmembrane region" description="Helical" evidence="1">
    <location>
        <begin position="293"/>
        <end position="312"/>
    </location>
</feature>
<reference evidence="3" key="2">
    <citation type="journal article" date="2021" name="PeerJ">
        <title>Extensive microbial diversity within the chicken gut microbiome revealed by metagenomics and culture.</title>
        <authorList>
            <person name="Gilroy R."/>
            <person name="Ravi A."/>
            <person name="Getino M."/>
            <person name="Pursley I."/>
            <person name="Horton D.L."/>
            <person name="Alikhan N.F."/>
            <person name="Baker D."/>
            <person name="Gharbi K."/>
            <person name="Hall N."/>
            <person name="Watson M."/>
            <person name="Adriaenssens E.M."/>
            <person name="Foster-Nyarko E."/>
            <person name="Jarju S."/>
            <person name="Secka A."/>
            <person name="Antonio M."/>
            <person name="Oren A."/>
            <person name="Chaudhuri R.R."/>
            <person name="La Ragione R."/>
            <person name="Hildebrand F."/>
            <person name="Pallen M.J."/>
        </authorList>
    </citation>
    <scope>NUCLEOTIDE SEQUENCE</scope>
    <source>
        <strain evidence="3">ChiBcec2-4451</strain>
    </source>
</reference>
<evidence type="ECO:0000313" key="4">
    <source>
        <dbReference type="Proteomes" id="UP000886723"/>
    </source>
</evidence>
<dbReference type="InterPro" id="IPR010656">
    <property type="entry name" value="DctM"/>
</dbReference>
<feature type="transmembrane region" description="Helical" evidence="1">
    <location>
        <begin position="389"/>
        <end position="408"/>
    </location>
</feature>
<dbReference type="Proteomes" id="UP000886723">
    <property type="component" value="Unassembled WGS sequence"/>
</dbReference>
<keyword evidence="1" id="KW-0472">Membrane</keyword>
<dbReference type="AlphaFoldDB" id="A0A9D1NY31"/>
<gene>
    <name evidence="3" type="ORF">IAA63_13370</name>
</gene>
<accession>A0A9D1NY31</accession>
<feature type="transmembrane region" description="Helical" evidence="1">
    <location>
        <begin position="333"/>
        <end position="351"/>
    </location>
</feature>
<name>A0A9D1NY31_9FIRM</name>
<comment type="caution">
    <text evidence="3">The sequence shown here is derived from an EMBL/GenBank/DDBJ whole genome shotgun (WGS) entry which is preliminary data.</text>
</comment>